<sequence length="408" mass="43795">MDYSLRNHLSFIGSPVADLPTPALVISKPVLEANIAQLHQDVEAMGIAFRPHVKTLKSVEVTRMMLGGGKHRKIVASTVADIEGLLPLVEEGILDEALYGVPVAPSKIPRLAALRHSLRIVLMIDHDQQIAHLEAFSATAGGQSKTRDPWDVLIKIDVGTRRAGIPPSSPRLADLVRRAETSTAVNVLGFYAHAGHSYSSRSQDAAQAALSTEAEGVLQAAGLLPADRAVLVSIGSTPTAHVVRSLQVAAPRNVALELHAGNFPAHDLQQVSTGLVRPAQQALRLCVEVCSLYPERNEALVNAGTIAISKETSSWAGYGNVVGKPGWYVQRTSQEHGILAFRPPSGSPTKGTEVEGGVLSGVDEVFKVGDKVLLHVAHACITASNHHVYYVVDEDDMVRETWIPWKGW</sequence>
<evidence type="ECO:0000256" key="12">
    <source>
        <dbReference type="ARBA" id="ARBA00069616"/>
    </source>
</evidence>
<comment type="similarity">
    <text evidence="3">Belongs to the DSD1 family.</text>
</comment>
<proteinExistence type="inferred from homology"/>
<evidence type="ECO:0000256" key="1">
    <source>
        <dbReference type="ARBA" id="ARBA00001933"/>
    </source>
</evidence>
<evidence type="ECO:0000256" key="9">
    <source>
        <dbReference type="ARBA" id="ARBA00051198"/>
    </source>
</evidence>
<protein>
    <recommendedName>
        <fullName evidence="12">D-serine dehydratase</fullName>
        <ecNumber evidence="11">4.3.1.18</ecNumber>
    </recommendedName>
    <alternativeName>
        <fullName evidence="13">D-serine deaminase</fullName>
    </alternativeName>
</protein>
<feature type="domain" description="D-serine dehydratase-like" evidence="14">
    <location>
        <begin position="282"/>
        <end position="393"/>
    </location>
</feature>
<dbReference type="InterPro" id="IPR026956">
    <property type="entry name" value="D-ser_dehydrat-like_dom"/>
</dbReference>
<name>A0A3N2Q158_SODAK</name>
<dbReference type="Gene3D" id="3.20.20.10">
    <property type="entry name" value="Alanine racemase"/>
    <property type="match status" value="1"/>
</dbReference>
<evidence type="ECO:0000256" key="3">
    <source>
        <dbReference type="ARBA" id="ARBA00005323"/>
    </source>
</evidence>
<dbReference type="Proteomes" id="UP000272025">
    <property type="component" value="Unassembled WGS sequence"/>
</dbReference>
<keyword evidence="5" id="KW-0479">Metal-binding</keyword>
<dbReference type="PANTHER" id="PTHR28004">
    <property type="entry name" value="ZGC:162816-RELATED"/>
    <property type="match status" value="1"/>
</dbReference>
<dbReference type="FunFam" id="3.20.20.10:FF:000016">
    <property type="entry name" value="D-serine dehydratase"/>
    <property type="match status" value="1"/>
</dbReference>
<keyword evidence="4" id="KW-0216">Detoxification</keyword>
<dbReference type="InterPro" id="IPR051466">
    <property type="entry name" value="D-amino_acid_metab_enzyme"/>
</dbReference>
<dbReference type="PANTHER" id="PTHR28004:SF2">
    <property type="entry name" value="D-SERINE DEHYDRATASE"/>
    <property type="match status" value="1"/>
</dbReference>
<comment type="cofactor">
    <cofactor evidence="1">
        <name>pyridoxal 5'-phosphate</name>
        <dbReference type="ChEBI" id="CHEBI:597326"/>
    </cofactor>
</comment>
<evidence type="ECO:0000256" key="6">
    <source>
        <dbReference type="ARBA" id="ARBA00022833"/>
    </source>
</evidence>
<comment type="catalytic activity">
    <reaction evidence="9">
        <text>D-serine = pyruvate + NH4(+)</text>
        <dbReference type="Rhea" id="RHEA:13977"/>
        <dbReference type="ChEBI" id="CHEBI:15361"/>
        <dbReference type="ChEBI" id="CHEBI:28938"/>
        <dbReference type="ChEBI" id="CHEBI:35247"/>
        <dbReference type="EC" id="4.3.1.18"/>
    </reaction>
    <physiologicalReaction direction="left-to-right" evidence="9">
        <dbReference type="Rhea" id="RHEA:13978"/>
    </physiologicalReaction>
</comment>
<evidence type="ECO:0000256" key="11">
    <source>
        <dbReference type="ARBA" id="ARBA00066349"/>
    </source>
</evidence>
<keyword evidence="7" id="KW-0663">Pyridoxal phosphate</keyword>
<evidence type="ECO:0000256" key="8">
    <source>
        <dbReference type="ARBA" id="ARBA00023239"/>
    </source>
</evidence>
<organism evidence="15 16">
    <name type="scientific">Sodiomyces alkalinus (strain CBS 110278 / VKM F-3762 / F11)</name>
    <name type="common">Alkaliphilic filamentous fungus</name>
    <dbReference type="NCBI Taxonomy" id="1314773"/>
    <lineage>
        <taxon>Eukaryota</taxon>
        <taxon>Fungi</taxon>
        <taxon>Dikarya</taxon>
        <taxon>Ascomycota</taxon>
        <taxon>Pezizomycotina</taxon>
        <taxon>Sordariomycetes</taxon>
        <taxon>Hypocreomycetidae</taxon>
        <taxon>Glomerellales</taxon>
        <taxon>Plectosphaerellaceae</taxon>
        <taxon>Sodiomyces</taxon>
    </lineage>
</organism>
<keyword evidence="6" id="KW-0862">Zinc</keyword>
<evidence type="ECO:0000256" key="7">
    <source>
        <dbReference type="ARBA" id="ARBA00022898"/>
    </source>
</evidence>
<dbReference type="GO" id="GO:0008721">
    <property type="term" value="F:D-serine ammonia-lyase activity"/>
    <property type="evidence" value="ECO:0007669"/>
    <property type="project" value="UniProtKB-EC"/>
</dbReference>
<dbReference type="Pfam" id="PF01168">
    <property type="entry name" value="Ala_racemase_N"/>
    <property type="match status" value="1"/>
</dbReference>
<evidence type="ECO:0000313" key="15">
    <source>
        <dbReference type="EMBL" id="ROT40491.1"/>
    </source>
</evidence>
<evidence type="ECO:0000256" key="10">
    <source>
        <dbReference type="ARBA" id="ARBA00055764"/>
    </source>
</evidence>
<dbReference type="RefSeq" id="XP_028468297.1">
    <property type="nucleotide sequence ID" value="XM_028615830.1"/>
</dbReference>
<dbReference type="GO" id="GO:0046872">
    <property type="term" value="F:metal ion binding"/>
    <property type="evidence" value="ECO:0007669"/>
    <property type="project" value="UniProtKB-KW"/>
</dbReference>
<evidence type="ECO:0000259" key="14">
    <source>
        <dbReference type="SMART" id="SM01119"/>
    </source>
</evidence>
<evidence type="ECO:0000256" key="5">
    <source>
        <dbReference type="ARBA" id="ARBA00022723"/>
    </source>
</evidence>
<dbReference type="EMBL" id="ML119052">
    <property type="protein sequence ID" value="ROT40491.1"/>
    <property type="molecule type" value="Genomic_DNA"/>
</dbReference>
<dbReference type="SMART" id="SM01119">
    <property type="entry name" value="D-ser_dehydrat"/>
    <property type="match status" value="1"/>
</dbReference>
<dbReference type="OrthoDB" id="20198at2759"/>
<evidence type="ECO:0000256" key="4">
    <source>
        <dbReference type="ARBA" id="ARBA00022575"/>
    </source>
</evidence>
<dbReference type="InterPro" id="IPR001608">
    <property type="entry name" value="Ala_racemase_N"/>
</dbReference>
<dbReference type="SUPFAM" id="SSF51419">
    <property type="entry name" value="PLP-binding barrel"/>
    <property type="match status" value="1"/>
</dbReference>
<comment type="cofactor">
    <cofactor evidence="2">
        <name>Zn(2+)</name>
        <dbReference type="ChEBI" id="CHEBI:29105"/>
    </cofactor>
</comment>
<evidence type="ECO:0000256" key="13">
    <source>
        <dbReference type="ARBA" id="ARBA00075219"/>
    </source>
</evidence>
<dbReference type="InterPro" id="IPR042208">
    <property type="entry name" value="D-ser_dehydrat-like_sf"/>
</dbReference>
<dbReference type="GO" id="GO:0009636">
    <property type="term" value="P:response to toxic substance"/>
    <property type="evidence" value="ECO:0007669"/>
    <property type="project" value="UniProtKB-KW"/>
</dbReference>
<dbReference type="STRING" id="1314773.A0A3N2Q158"/>
<accession>A0A3N2Q158</accession>
<dbReference type="GO" id="GO:0036088">
    <property type="term" value="P:D-serine catabolic process"/>
    <property type="evidence" value="ECO:0007669"/>
    <property type="project" value="TreeGrafter"/>
</dbReference>
<dbReference type="GeneID" id="39584307"/>
<evidence type="ECO:0000313" key="16">
    <source>
        <dbReference type="Proteomes" id="UP000272025"/>
    </source>
</evidence>
<evidence type="ECO:0000256" key="2">
    <source>
        <dbReference type="ARBA" id="ARBA00001947"/>
    </source>
</evidence>
<reference evidence="15 16" key="1">
    <citation type="journal article" date="2018" name="Mol. Ecol.">
        <title>The obligate alkalophilic soda-lake fungus Sodiomyces alkalinus has shifted to a protein diet.</title>
        <authorList>
            <person name="Grum-Grzhimaylo A.A."/>
            <person name="Falkoski D.L."/>
            <person name="van den Heuvel J."/>
            <person name="Valero-Jimenez C.A."/>
            <person name="Min B."/>
            <person name="Choi I.G."/>
            <person name="Lipzen A."/>
            <person name="Daum C.G."/>
            <person name="Aanen D.K."/>
            <person name="Tsang A."/>
            <person name="Henrissat B."/>
            <person name="Bilanenko E.N."/>
            <person name="de Vries R.P."/>
            <person name="van Kan J.A.L."/>
            <person name="Grigoriev I.V."/>
            <person name="Debets A.J.M."/>
        </authorList>
    </citation>
    <scope>NUCLEOTIDE SEQUENCE [LARGE SCALE GENOMIC DNA]</scope>
    <source>
        <strain evidence="15 16">F11</strain>
    </source>
</reference>
<dbReference type="AlphaFoldDB" id="A0A3N2Q158"/>
<dbReference type="InterPro" id="IPR029066">
    <property type="entry name" value="PLP-binding_barrel"/>
</dbReference>
<dbReference type="Pfam" id="PF14031">
    <property type="entry name" value="D-ser_dehydrat"/>
    <property type="match status" value="1"/>
</dbReference>
<keyword evidence="8" id="KW-0456">Lyase</keyword>
<dbReference type="EC" id="4.3.1.18" evidence="11"/>
<dbReference type="Gene3D" id="2.40.37.20">
    <property type="entry name" value="D-serine dehydratase-like domain"/>
    <property type="match status" value="1"/>
</dbReference>
<keyword evidence="16" id="KW-1185">Reference proteome</keyword>
<gene>
    <name evidence="15" type="ORF">SODALDRAFT_97330</name>
</gene>
<comment type="function">
    <text evidence="10">Catalyzes the conversion of D-serine to pyruvate and ammonia. May play a role in D-serine detoxification.</text>
</comment>